<reference evidence="1 2" key="1">
    <citation type="submission" date="2019-02" db="EMBL/GenBank/DDBJ databases">
        <title>Genome sequencing of the rare red list fungi Hericium alpestre (H. flagellum).</title>
        <authorList>
            <person name="Buettner E."/>
            <person name="Kellner H."/>
        </authorList>
    </citation>
    <scope>NUCLEOTIDE SEQUENCE [LARGE SCALE GENOMIC DNA]</scope>
    <source>
        <strain evidence="1 2">DSM 108284</strain>
    </source>
</reference>
<sequence length="154" mass="16136">SHSTTTCSSIGDLPPTTQDCQTIIDAVEILEGKTAPTFTVASGHTETLEFGTCRFFYENLSAETLTYCWQDLVNSASAAGAVCFPPVQPVHTLATCTSLDGLFALGYVGLAALLFSVAADHLLLVSQCQPLVIITPLESPSTQTAHVMAPSSAV</sequence>
<feature type="non-terminal residue" evidence="1">
    <location>
        <position position="1"/>
    </location>
</feature>
<accession>A0A4Y9ZP22</accession>
<gene>
    <name evidence="1" type="ORF">EWM64_g7656</name>
</gene>
<keyword evidence="2" id="KW-1185">Reference proteome</keyword>
<evidence type="ECO:0000313" key="1">
    <source>
        <dbReference type="EMBL" id="TFY76355.1"/>
    </source>
</evidence>
<comment type="caution">
    <text evidence="1">The sequence shown here is derived from an EMBL/GenBank/DDBJ whole genome shotgun (WGS) entry which is preliminary data.</text>
</comment>
<organism evidence="1 2">
    <name type="scientific">Hericium alpestre</name>
    <dbReference type="NCBI Taxonomy" id="135208"/>
    <lineage>
        <taxon>Eukaryota</taxon>
        <taxon>Fungi</taxon>
        <taxon>Dikarya</taxon>
        <taxon>Basidiomycota</taxon>
        <taxon>Agaricomycotina</taxon>
        <taxon>Agaricomycetes</taxon>
        <taxon>Russulales</taxon>
        <taxon>Hericiaceae</taxon>
        <taxon>Hericium</taxon>
    </lineage>
</organism>
<dbReference type="EMBL" id="SFCI01001234">
    <property type="protein sequence ID" value="TFY76355.1"/>
    <property type="molecule type" value="Genomic_DNA"/>
</dbReference>
<protein>
    <submittedName>
        <fullName evidence="1">Uncharacterized protein</fullName>
    </submittedName>
</protein>
<name>A0A4Y9ZP22_9AGAM</name>
<dbReference type="OrthoDB" id="3249523at2759"/>
<dbReference type="AlphaFoldDB" id="A0A4Y9ZP22"/>
<evidence type="ECO:0000313" key="2">
    <source>
        <dbReference type="Proteomes" id="UP000298061"/>
    </source>
</evidence>
<proteinExistence type="predicted"/>
<dbReference type="Proteomes" id="UP000298061">
    <property type="component" value="Unassembled WGS sequence"/>
</dbReference>